<comment type="caution">
    <text evidence="5">The sequence shown here is derived from an EMBL/GenBank/DDBJ whole genome shotgun (WGS) entry which is preliminary data.</text>
</comment>
<dbReference type="GO" id="GO:0008270">
    <property type="term" value="F:zinc ion binding"/>
    <property type="evidence" value="ECO:0007669"/>
    <property type="project" value="InterPro"/>
</dbReference>
<dbReference type="CDD" id="cd12148">
    <property type="entry name" value="fungal_TF_MHR"/>
    <property type="match status" value="1"/>
</dbReference>
<dbReference type="PANTHER" id="PTHR46910">
    <property type="entry name" value="TRANSCRIPTION FACTOR PDR1"/>
    <property type="match status" value="1"/>
</dbReference>
<gene>
    <name evidence="5" type="ORF">DFH07DRAFT_816901</name>
</gene>
<evidence type="ECO:0000259" key="4">
    <source>
        <dbReference type="PROSITE" id="PS50048"/>
    </source>
</evidence>
<dbReference type="InterPro" id="IPR036864">
    <property type="entry name" value="Zn2-C6_fun-type_DNA-bd_sf"/>
</dbReference>
<evidence type="ECO:0000256" key="3">
    <source>
        <dbReference type="SAM" id="MobiDB-lite"/>
    </source>
</evidence>
<dbReference type="Pfam" id="PF00172">
    <property type="entry name" value="Zn_clus"/>
    <property type="match status" value="1"/>
</dbReference>
<keyword evidence="2" id="KW-0539">Nucleus</keyword>
<dbReference type="SMART" id="SM00066">
    <property type="entry name" value="GAL4"/>
    <property type="match status" value="1"/>
</dbReference>
<dbReference type="GO" id="GO:0003677">
    <property type="term" value="F:DNA binding"/>
    <property type="evidence" value="ECO:0007669"/>
    <property type="project" value="InterPro"/>
</dbReference>
<dbReference type="SUPFAM" id="SSF57701">
    <property type="entry name" value="Zn2/Cys6 DNA-binding domain"/>
    <property type="match status" value="1"/>
</dbReference>
<proteinExistence type="predicted"/>
<dbReference type="PROSITE" id="PS50048">
    <property type="entry name" value="ZN2_CY6_FUNGAL_2"/>
    <property type="match status" value="1"/>
</dbReference>
<dbReference type="SMART" id="SM00906">
    <property type="entry name" value="Fungal_trans"/>
    <property type="match status" value="1"/>
</dbReference>
<keyword evidence="1" id="KW-0479">Metal-binding</keyword>
<dbReference type="GO" id="GO:0006351">
    <property type="term" value="P:DNA-templated transcription"/>
    <property type="evidence" value="ECO:0007669"/>
    <property type="project" value="InterPro"/>
</dbReference>
<reference evidence="5" key="1">
    <citation type="submission" date="2023-03" db="EMBL/GenBank/DDBJ databases">
        <title>Massive genome expansion in bonnet fungi (Mycena s.s.) driven by repeated elements and novel gene families across ecological guilds.</title>
        <authorList>
            <consortium name="Lawrence Berkeley National Laboratory"/>
            <person name="Harder C.B."/>
            <person name="Miyauchi S."/>
            <person name="Viragh M."/>
            <person name="Kuo A."/>
            <person name="Thoen E."/>
            <person name="Andreopoulos B."/>
            <person name="Lu D."/>
            <person name="Skrede I."/>
            <person name="Drula E."/>
            <person name="Henrissat B."/>
            <person name="Morin E."/>
            <person name="Kohler A."/>
            <person name="Barry K."/>
            <person name="LaButti K."/>
            <person name="Morin E."/>
            <person name="Salamov A."/>
            <person name="Lipzen A."/>
            <person name="Mereny Z."/>
            <person name="Hegedus B."/>
            <person name="Baldrian P."/>
            <person name="Stursova M."/>
            <person name="Weitz H."/>
            <person name="Taylor A."/>
            <person name="Grigoriev I.V."/>
            <person name="Nagy L.G."/>
            <person name="Martin F."/>
            <person name="Kauserud H."/>
        </authorList>
    </citation>
    <scope>NUCLEOTIDE SEQUENCE</scope>
    <source>
        <strain evidence="5">CBHHK188m</strain>
    </source>
</reference>
<dbReference type="InterPro" id="IPR001138">
    <property type="entry name" value="Zn2Cys6_DnaBD"/>
</dbReference>
<evidence type="ECO:0000313" key="6">
    <source>
        <dbReference type="Proteomes" id="UP001215280"/>
    </source>
</evidence>
<evidence type="ECO:0000256" key="2">
    <source>
        <dbReference type="ARBA" id="ARBA00023242"/>
    </source>
</evidence>
<evidence type="ECO:0000256" key="1">
    <source>
        <dbReference type="ARBA" id="ARBA00022723"/>
    </source>
</evidence>
<dbReference type="CDD" id="cd00067">
    <property type="entry name" value="GAL4"/>
    <property type="match status" value="1"/>
</dbReference>
<protein>
    <submittedName>
        <fullName evidence="5">Fungal-specific transcription factor domain-containing protein</fullName>
    </submittedName>
</protein>
<feature type="domain" description="Zn(2)-C6 fungal-type" evidence="4">
    <location>
        <begin position="20"/>
        <end position="53"/>
    </location>
</feature>
<dbReference type="InterPro" id="IPR007219">
    <property type="entry name" value="XnlR_reg_dom"/>
</dbReference>
<dbReference type="InterPro" id="IPR050987">
    <property type="entry name" value="AtrR-like"/>
</dbReference>
<dbReference type="EMBL" id="JARJLG010000050">
    <property type="protein sequence ID" value="KAJ7760114.1"/>
    <property type="molecule type" value="Genomic_DNA"/>
</dbReference>
<dbReference type="PANTHER" id="PTHR46910:SF38">
    <property type="entry name" value="ZN(2)-C6 FUNGAL-TYPE DOMAIN-CONTAINING PROTEIN"/>
    <property type="match status" value="1"/>
</dbReference>
<dbReference type="Pfam" id="PF04082">
    <property type="entry name" value="Fungal_trans"/>
    <property type="match status" value="1"/>
</dbReference>
<dbReference type="GO" id="GO:0000981">
    <property type="term" value="F:DNA-binding transcription factor activity, RNA polymerase II-specific"/>
    <property type="evidence" value="ECO:0007669"/>
    <property type="project" value="InterPro"/>
</dbReference>
<dbReference type="PROSITE" id="PS00463">
    <property type="entry name" value="ZN2_CY6_FUNGAL_1"/>
    <property type="match status" value="1"/>
</dbReference>
<dbReference type="AlphaFoldDB" id="A0AAD7J9T0"/>
<keyword evidence="6" id="KW-1185">Reference proteome</keyword>
<sequence>MSEGNEDPVQNVKRKRLRGACDICRKKKVRCDSAEMPGKRCTNCITFKTECTHARLNIEETPPAAESLTGREHVAKILSTSTVYIPSNDPEVSHQILVEVAQYARSLEEQLFAVQGSLPSTTSPQARPSTDGCLILVGADTAEDAFQDASLQDVLPNLISGPWKPARFFGKSSSVHFAKAAINYMHGDAAFVAGLQRPEFWTPQPWENFLGEPPKRSFPEDDLLNTLVKIYFEQINPILGILHSASFYQSLADGRHSSDPHFGAVVLVVCSMASRYSDDPRVFLPGSDLERSSGWKWFRQIQPLRTSLSTRPSLPQLQLICLSVLYMSGSSFPEESWIMAGLGIRFAQGAGAHLRSGYKHMKPLDAELYKRVFWILLVTDTIASSFKGRPSMTRISDLDLDLPVDCEDEYWGIPAALQPPGNASISAWLAPFLKLMIILNHIQEAIYPANGRMCSQNVIMELDSELNNWVDSVPEHLRWDPRQENQILLDQSTALYAVYYHAQILLHRSFIPAPGTQSVSDTGFPSLAICANAARSCGHILDVQARRGRGVLHHPHVITALFDSAVVLLINVWALGDGKVRTPQDFNRATADAQNCVRVLRFYERRWRVAGRRCDIISAMLNMGKYKAGSPSPSLKRGRDSQDISPSSEVFLEPPEGRPVAGSSRASKAHQRRSLESSMQEPSPLFSLPLHTEELGRLPIYDSFDYAFTFQSNDIPYQPQSHLNLPYGGAGPIDPQLLYGLDASLIGSTFQQGGLGTVDGEQPGSFDILSGDDWGDWNTYLTGLNLNQGNFES</sequence>
<dbReference type="Proteomes" id="UP001215280">
    <property type="component" value="Unassembled WGS sequence"/>
</dbReference>
<dbReference type="Gene3D" id="4.10.240.10">
    <property type="entry name" value="Zn(2)-C6 fungal-type DNA-binding domain"/>
    <property type="match status" value="1"/>
</dbReference>
<evidence type="ECO:0000313" key="5">
    <source>
        <dbReference type="EMBL" id="KAJ7760114.1"/>
    </source>
</evidence>
<organism evidence="5 6">
    <name type="scientific">Mycena maculata</name>
    <dbReference type="NCBI Taxonomy" id="230809"/>
    <lineage>
        <taxon>Eukaryota</taxon>
        <taxon>Fungi</taxon>
        <taxon>Dikarya</taxon>
        <taxon>Basidiomycota</taxon>
        <taxon>Agaricomycotina</taxon>
        <taxon>Agaricomycetes</taxon>
        <taxon>Agaricomycetidae</taxon>
        <taxon>Agaricales</taxon>
        <taxon>Marasmiineae</taxon>
        <taxon>Mycenaceae</taxon>
        <taxon>Mycena</taxon>
    </lineage>
</organism>
<feature type="region of interest" description="Disordered" evidence="3">
    <location>
        <begin position="627"/>
        <end position="683"/>
    </location>
</feature>
<accession>A0AAD7J9T0</accession>
<name>A0AAD7J9T0_9AGAR</name>